<evidence type="ECO:0000313" key="8">
    <source>
        <dbReference type="EMBL" id="KAK3174021.1"/>
    </source>
</evidence>
<dbReference type="InterPro" id="IPR000253">
    <property type="entry name" value="FHA_dom"/>
</dbReference>
<dbReference type="GO" id="GO:0044773">
    <property type="term" value="P:mitotic DNA damage checkpoint signaling"/>
    <property type="evidence" value="ECO:0007669"/>
    <property type="project" value="TreeGrafter"/>
</dbReference>
<dbReference type="PROSITE" id="PS50006">
    <property type="entry name" value="FHA_DOMAIN"/>
    <property type="match status" value="1"/>
</dbReference>
<dbReference type="InterPro" id="IPR000719">
    <property type="entry name" value="Prot_kinase_dom"/>
</dbReference>
<dbReference type="PROSITE" id="PS00108">
    <property type="entry name" value="PROTEIN_KINASE_ST"/>
    <property type="match status" value="1"/>
</dbReference>
<evidence type="ECO:0000256" key="2">
    <source>
        <dbReference type="ARBA" id="ARBA00022741"/>
    </source>
</evidence>
<evidence type="ECO:0000256" key="5">
    <source>
        <dbReference type="SAM" id="MobiDB-lite"/>
    </source>
</evidence>
<dbReference type="SMART" id="SM00220">
    <property type="entry name" value="S_TKc"/>
    <property type="match status" value="1"/>
</dbReference>
<dbReference type="EMBL" id="JASNWA010000006">
    <property type="protein sequence ID" value="KAK3174021.1"/>
    <property type="molecule type" value="Genomic_DNA"/>
</dbReference>
<sequence length="727" mass="80984">MLDPKLFAVLTAYDKSNLAREAFGLSENVYCYCKTTEGIAHEAIIDSREPTPAPQSPPNANYESGDRILLRLDDPLKDPKTGWQFGTNPRVCDVLLGHRGTGGISSRQFYITITEQFRVELHDESRYGTVISHNGQAKDTVLKNDKRLLSFEPGAHQQWKEIIVYVPDDKGLAFKIEFPKHSEGGHEYWKNLRAFVEECRTALPTVSGLGLDSNPPTAPISRQPRTPQRLPVYYDGGEIGRGEFGLVRKLIDLRGEKIYAVKEFNPKAPTRPSGKKRKLDEIGWLEGVRNEVDNMKNHPHPNIMRVIDFKEKPEPSLWMPYYPHGNLEDRTDVKPWQYVSAFRQMLLGLRHLHGRGVVHRDLKPANLLIAEIDPFTIVISDFGFSRFVISDNLLKTFCGSKAYTAPEVVPVGNKLCSQGYRSSVDIWSVGMIMMDFLFGRANHADIDHLPLKNWILEWSDKAVKQVYELDENNDQVIDIVKHMVTKKPKDRFSAARCLQRGCDNGLFKRRSDGEIINADDRLGDNTVEVDTEAETEIAAMDTDVSDEMSSVDRISDDGVATPAQPRQRTGSGTSNVEASILAGELWGSDKSGRQESADSLSGQLTPTRGSNSGPATRRLKMSHTSSWSLTIGPGHSDTDGEFDLDGGGYDRDGQPATGVYIRKDHFTASLDSQFDVGNKSSSANESQVEDEAGGVRQESLALPESEPEISQPLVTDSFVAYILQTQA</sequence>
<evidence type="ECO:0000259" key="6">
    <source>
        <dbReference type="PROSITE" id="PS50006"/>
    </source>
</evidence>
<name>A0AAD9Z9H0_9LECA</name>
<dbReference type="Proteomes" id="UP001276659">
    <property type="component" value="Unassembled WGS sequence"/>
</dbReference>
<proteinExistence type="inferred from homology"/>
<dbReference type="GO" id="GO:0004674">
    <property type="term" value="F:protein serine/threonine kinase activity"/>
    <property type="evidence" value="ECO:0007669"/>
    <property type="project" value="TreeGrafter"/>
</dbReference>
<comment type="similarity">
    <text evidence="1">Belongs to the protein kinase superfamily. CAMK Ser/Thr protein kinase family. CHEK2 subfamily.</text>
</comment>
<protein>
    <recommendedName>
        <fullName evidence="10">Protein kinase domain-containing protein</fullName>
    </recommendedName>
</protein>
<evidence type="ECO:0000256" key="4">
    <source>
        <dbReference type="PROSITE-ProRule" id="PRU10141"/>
    </source>
</evidence>
<accession>A0AAD9Z9H0</accession>
<gene>
    <name evidence="8" type="ORF">OEA41_001265</name>
</gene>
<dbReference type="PROSITE" id="PS50011">
    <property type="entry name" value="PROTEIN_KINASE_DOM"/>
    <property type="match status" value="1"/>
</dbReference>
<feature type="domain" description="Protein kinase" evidence="7">
    <location>
        <begin position="233"/>
        <end position="507"/>
    </location>
</feature>
<dbReference type="Pfam" id="PF00069">
    <property type="entry name" value="Pkinase"/>
    <property type="match status" value="1"/>
</dbReference>
<feature type="compositionally biased region" description="Polar residues" evidence="5">
    <location>
        <begin position="597"/>
        <end position="614"/>
    </location>
</feature>
<feature type="region of interest" description="Disordered" evidence="5">
    <location>
        <begin position="674"/>
        <end position="708"/>
    </location>
</feature>
<dbReference type="InterPro" id="IPR008271">
    <property type="entry name" value="Ser/Thr_kinase_AS"/>
</dbReference>
<keyword evidence="2 4" id="KW-0547">Nucleotide-binding</keyword>
<keyword evidence="3 4" id="KW-0067">ATP-binding</keyword>
<dbReference type="Gene3D" id="1.10.510.10">
    <property type="entry name" value="Transferase(Phosphotransferase) domain 1"/>
    <property type="match status" value="1"/>
</dbReference>
<keyword evidence="9" id="KW-1185">Reference proteome</keyword>
<feature type="region of interest" description="Disordered" evidence="5">
    <location>
        <begin position="207"/>
        <end position="228"/>
    </location>
</feature>
<dbReference type="PANTHER" id="PTHR44167">
    <property type="entry name" value="OVARIAN-SPECIFIC SERINE/THREONINE-PROTEIN KINASE LOK-RELATED"/>
    <property type="match status" value="1"/>
</dbReference>
<evidence type="ECO:0000256" key="1">
    <source>
        <dbReference type="ARBA" id="ARBA00005575"/>
    </source>
</evidence>
<dbReference type="GO" id="GO:0005524">
    <property type="term" value="F:ATP binding"/>
    <property type="evidence" value="ECO:0007669"/>
    <property type="project" value="UniProtKB-UniRule"/>
</dbReference>
<dbReference type="PROSITE" id="PS00107">
    <property type="entry name" value="PROTEIN_KINASE_ATP"/>
    <property type="match status" value="1"/>
</dbReference>
<evidence type="ECO:0000259" key="7">
    <source>
        <dbReference type="PROSITE" id="PS50011"/>
    </source>
</evidence>
<dbReference type="AlphaFoldDB" id="A0AAD9Z9H0"/>
<feature type="region of interest" description="Disordered" evidence="5">
    <location>
        <begin position="534"/>
        <end position="649"/>
    </location>
</feature>
<dbReference type="GO" id="GO:0005634">
    <property type="term" value="C:nucleus"/>
    <property type="evidence" value="ECO:0007669"/>
    <property type="project" value="TreeGrafter"/>
</dbReference>
<dbReference type="SUPFAM" id="SSF56112">
    <property type="entry name" value="Protein kinase-like (PK-like)"/>
    <property type="match status" value="1"/>
</dbReference>
<evidence type="ECO:0000256" key="3">
    <source>
        <dbReference type="ARBA" id="ARBA00022840"/>
    </source>
</evidence>
<evidence type="ECO:0000313" key="9">
    <source>
        <dbReference type="Proteomes" id="UP001276659"/>
    </source>
</evidence>
<dbReference type="InterPro" id="IPR011009">
    <property type="entry name" value="Kinase-like_dom_sf"/>
</dbReference>
<feature type="domain" description="FHA" evidence="6">
    <location>
        <begin position="83"/>
        <end position="136"/>
    </location>
</feature>
<dbReference type="InterPro" id="IPR017441">
    <property type="entry name" value="Protein_kinase_ATP_BS"/>
</dbReference>
<feature type="compositionally biased region" description="Polar residues" evidence="5">
    <location>
        <begin position="564"/>
        <end position="577"/>
    </location>
</feature>
<evidence type="ECO:0008006" key="10">
    <source>
        <dbReference type="Google" id="ProtNLM"/>
    </source>
</evidence>
<comment type="caution">
    <text evidence="8">The sequence shown here is derived from an EMBL/GenBank/DDBJ whole genome shotgun (WGS) entry which is preliminary data.</text>
</comment>
<feature type="binding site" evidence="4">
    <location>
        <position position="262"/>
    </location>
    <ligand>
        <name>ATP</name>
        <dbReference type="ChEBI" id="CHEBI:30616"/>
    </ligand>
</feature>
<reference evidence="8" key="1">
    <citation type="submission" date="2022-11" db="EMBL/GenBank/DDBJ databases">
        <title>Chromosomal genome sequence assembly and mating type (MAT) locus characterization of the leprose asexual lichenized fungus Lepraria neglecta (Nyl.) Erichsen.</title>
        <authorList>
            <person name="Allen J.L."/>
            <person name="Pfeffer B."/>
        </authorList>
    </citation>
    <scope>NUCLEOTIDE SEQUENCE</scope>
    <source>
        <strain evidence="8">Allen 5258</strain>
    </source>
</reference>
<dbReference type="PANTHER" id="PTHR44167:SF24">
    <property type="entry name" value="SERINE_THREONINE-PROTEIN KINASE CHK2"/>
    <property type="match status" value="1"/>
</dbReference>
<organism evidence="8 9">
    <name type="scientific">Lepraria neglecta</name>
    <dbReference type="NCBI Taxonomy" id="209136"/>
    <lineage>
        <taxon>Eukaryota</taxon>
        <taxon>Fungi</taxon>
        <taxon>Dikarya</taxon>
        <taxon>Ascomycota</taxon>
        <taxon>Pezizomycotina</taxon>
        <taxon>Lecanoromycetes</taxon>
        <taxon>OSLEUM clade</taxon>
        <taxon>Lecanoromycetidae</taxon>
        <taxon>Lecanorales</taxon>
        <taxon>Lecanorineae</taxon>
        <taxon>Stereocaulaceae</taxon>
        <taxon>Lepraria</taxon>
    </lineage>
</organism>